<name>A0A9P6DD59_PLEER</name>
<dbReference type="Gene3D" id="3.40.50.10190">
    <property type="entry name" value="BRCT domain"/>
    <property type="match status" value="1"/>
</dbReference>
<comment type="caution">
    <text evidence="3">The sequence shown here is derived from an EMBL/GenBank/DDBJ whole genome shotgun (WGS) entry which is preliminary data.</text>
</comment>
<dbReference type="GO" id="GO:0070987">
    <property type="term" value="P:error-free translesion synthesis"/>
    <property type="evidence" value="ECO:0007669"/>
    <property type="project" value="TreeGrafter"/>
</dbReference>
<dbReference type="OrthoDB" id="427711at2759"/>
<gene>
    <name evidence="3" type="ORF">BDN71DRAFT_1438031</name>
</gene>
<dbReference type="PROSITE" id="PS50172">
    <property type="entry name" value="BRCT"/>
    <property type="match status" value="1"/>
</dbReference>
<organism evidence="3 4">
    <name type="scientific">Pleurotus eryngii</name>
    <name type="common">Boletus of the steppes</name>
    <dbReference type="NCBI Taxonomy" id="5323"/>
    <lineage>
        <taxon>Eukaryota</taxon>
        <taxon>Fungi</taxon>
        <taxon>Dikarya</taxon>
        <taxon>Basidiomycota</taxon>
        <taxon>Agaricomycotina</taxon>
        <taxon>Agaricomycetes</taxon>
        <taxon>Agaricomycetidae</taxon>
        <taxon>Agaricales</taxon>
        <taxon>Pleurotineae</taxon>
        <taxon>Pleurotaceae</taxon>
        <taxon>Pleurotus</taxon>
    </lineage>
</organism>
<keyword evidence="4" id="KW-1185">Reference proteome</keyword>
<accession>A0A9P6DD59</accession>
<feature type="region of interest" description="Disordered" evidence="1">
    <location>
        <begin position="14"/>
        <end position="53"/>
    </location>
</feature>
<proteinExistence type="predicted"/>
<protein>
    <recommendedName>
        <fullName evidence="2">BRCT domain-containing protein</fullName>
    </recommendedName>
</protein>
<dbReference type="Pfam" id="PF16589">
    <property type="entry name" value="BRCT_2"/>
    <property type="match status" value="1"/>
</dbReference>
<reference evidence="3" key="1">
    <citation type="submission" date="2020-11" db="EMBL/GenBank/DDBJ databases">
        <authorList>
            <consortium name="DOE Joint Genome Institute"/>
            <person name="Ahrendt S."/>
            <person name="Riley R."/>
            <person name="Andreopoulos W."/>
            <person name="Labutti K."/>
            <person name="Pangilinan J."/>
            <person name="Ruiz-Duenas F.J."/>
            <person name="Barrasa J.M."/>
            <person name="Sanchez-Garcia M."/>
            <person name="Camarero S."/>
            <person name="Miyauchi S."/>
            <person name="Serrano A."/>
            <person name="Linde D."/>
            <person name="Babiker R."/>
            <person name="Drula E."/>
            <person name="Ayuso-Fernandez I."/>
            <person name="Pacheco R."/>
            <person name="Padilla G."/>
            <person name="Ferreira P."/>
            <person name="Barriuso J."/>
            <person name="Kellner H."/>
            <person name="Castanera R."/>
            <person name="Alfaro M."/>
            <person name="Ramirez L."/>
            <person name="Pisabarro A.G."/>
            <person name="Kuo A."/>
            <person name="Tritt A."/>
            <person name="Lipzen A."/>
            <person name="He G."/>
            <person name="Yan M."/>
            <person name="Ng V."/>
            <person name="Cullen D."/>
            <person name="Martin F."/>
            <person name="Rosso M.-N."/>
            <person name="Henrissat B."/>
            <person name="Hibbett D."/>
            <person name="Martinez A.T."/>
            <person name="Grigoriev I.V."/>
        </authorList>
    </citation>
    <scope>NUCLEOTIDE SEQUENCE</scope>
    <source>
        <strain evidence="3">ATCC 90797</strain>
    </source>
</reference>
<dbReference type="GO" id="GO:0005634">
    <property type="term" value="C:nucleus"/>
    <property type="evidence" value="ECO:0007669"/>
    <property type="project" value="TreeGrafter"/>
</dbReference>
<dbReference type="SUPFAM" id="SSF52113">
    <property type="entry name" value="BRCT domain"/>
    <property type="match status" value="1"/>
</dbReference>
<feature type="compositionally biased region" description="Basic and acidic residues" evidence="1">
    <location>
        <begin position="16"/>
        <end position="25"/>
    </location>
</feature>
<sequence>MDAYFVVEKPSALRASYEKKSDTNKNKKPYARGKHRQSARDETNITTPSQVEELSTRELNKLVLSTLSHESNPVTLSDIYERTEHIVSAATGHQRGDGRANGPQKTYFEHRTKKLSEQKVAAAGNASSEPQVMRNVRVYINGYLSNTTDIEMKRIVVRAGGDALLTPSGATHILTSQQLSGSKTHKHLTAKSRNHVHIVKPEWVTDSIKAGKKLKEMDYAVIKPMNTQTLTSMLRKQ</sequence>
<dbReference type="PANTHER" id="PTHR45990:SF1">
    <property type="entry name" value="DNA REPAIR PROTEIN REV1"/>
    <property type="match status" value="1"/>
</dbReference>
<dbReference type="PANTHER" id="PTHR45990">
    <property type="entry name" value="DNA REPAIR PROTEIN REV1"/>
    <property type="match status" value="1"/>
</dbReference>
<dbReference type="AlphaFoldDB" id="A0A9P6DD59"/>
<dbReference type="GO" id="GO:0042276">
    <property type="term" value="P:error-prone translesion synthesis"/>
    <property type="evidence" value="ECO:0007669"/>
    <property type="project" value="TreeGrafter"/>
</dbReference>
<evidence type="ECO:0000256" key="1">
    <source>
        <dbReference type="SAM" id="MobiDB-lite"/>
    </source>
</evidence>
<feature type="compositionally biased region" description="Polar residues" evidence="1">
    <location>
        <begin position="44"/>
        <end position="53"/>
    </location>
</feature>
<dbReference type="EMBL" id="MU154521">
    <property type="protein sequence ID" value="KAF9502431.1"/>
    <property type="molecule type" value="Genomic_DNA"/>
</dbReference>
<feature type="compositionally biased region" description="Basic residues" evidence="1">
    <location>
        <begin position="26"/>
        <end position="37"/>
    </location>
</feature>
<evidence type="ECO:0000313" key="3">
    <source>
        <dbReference type="EMBL" id="KAF9502431.1"/>
    </source>
</evidence>
<feature type="domain" description="BRCT" evidence="2">
    <location>
        <begin position="128"/>
        <end position="221"/>
    </location>
</feature>
<dbReference type="Proteomes" id="UP000807025">
    <property type="component" value="Unassembled WGS sequence"/>
</dbReference>
<evidence type="ECO:0000313" key="4">
    <source>
        <dbReference type="Proteomes" id="UP000807025"/>
    </source>
</evidence>
<evidence type="ECO:0000259" key="2">
    <source>
        <dbReference type="PROSITE" id="PS50172"/>
    </source>
</evidence>
<dbReference type="InterPro" id="IPR001357">
    <property type="entry name" value="BRCT_dom"/>
</dbReference>
<dbReference type="GO" id="GO:0017125">
    <property type="term" value="F:deoxycytidyl transferase activity"/>
    <property type="evidence" value="ECO:0007669"/>
    <property type="project" value="TreeGrafter"/>
</dbReference>
<dbReference type="InterPro" id="IPR036420">
    <property type="entry name" value="BRCT_dom_sf"/>
</dbReference>
<dbReference type="SMART" id="SM00292">
    <property type="entry name" value="BRCT"/>
    <property type="match status" value="1"/>
</dbReference>
<dbReference type="GO" id="GO:0003887">
    <property type="term" value="F:DNA-directed DNA polymerase activity"/>
    <property type="evidence" value="ECO:0007669"/>
    <property type="project" value="TreeGrafter"/>
</dbReference>